<dbReference type="PANTHER" id="PTHR12932">
    <property type="entry name" value="P25 ALPHA-RELATED"/>
    <property type="match status" value="1"/>
</dbReference>
<dbReference type="RefSeq" id="XP_001030956.2">
    <property type="nucleotide sequence ID" value="XM_001030956.2"/>
</dbReference>
<comment type="similarity">
    <text evidence="1">Belongs to the TPPP family.</text>
</comment>
<accession>Q22DA9</accession>
<dbReference type="InterPro" id="IPR011992">
    <property type="entry name" value="EF-hand-dom_pair"/>
</dbReference>
<dbReference type="InterPro" id="IPR008907">
    <property type="entry name" value="TPP/p25"/>
</dbReference>
<gene>
    <name evidence="3" type="ORF">TTHERM_00992940</name>
</gene>
<dbReference type="Gene3D" id="1.10.238.10">
    <property type="entry name" value="EF-hand"/>
    <property type="match status" value="2"/>
</dbReference>
<name>Q22DA9_TETTS</name>
<dbReference type="InParanoid" id="Q22DA9"/>
<evidence type="ECO:0000256" key="1">
    <source>
        <dbReference type="ARBA" id="ARBA00010994"/>
    </source>
</evidence>
<keyword evidence="4" id="KW-1185">Reference proteome</keyword>
<dbReference type="eggNOG" id="ENOG502R267">
    <property type="taxonomic scope" value="Eukaryota"/>
</dbReference>
<organism evidence="3 4">
    <name type="scientific">Tetrahymena thermophila (strain SB210)</name>
    <dbReference type="NCBI Taxonomy" id="312017"/>
    <lineage>
        <taxon>Eukaryota</taxon>
        <taxon>Sar</taxon>
        <taxon>Alveolata</taxon>
        <taxon>Ciliophora</taxon>
        <taxon>Intramacronucleata</taxon>
        <taxon>Oligohymenophorea</taxon>
        <taxon>Hymenostomatida</taxon>
        <taxon>Tetrahymenina</taxon>
        <taxon>Tetrahymenidae</taxon>
        <taxon>Tetrahymena</taxon>
    </lineage>
</organism>
<dbReference type="GO" id="GO:0046785">
    <property type="term" value="P:microtubule polymerization"/>
    <property type="evidence" value="ECO:0007669"/>
    <property type="project" value="InterPro"/>
</dbReference>
<evidence type="ECO:0000313" key="4">
    <source>
        <dbReference type="Proteomes" id="UP000009168"/>
    </source>
</evidence>
<evidence type="ECO:0000256" key="2">
    <source>
        <dbReference type="SAM" id="MobiDB-lite"/>
    </source>
</evidence>
<dbReference type="GO" id="GO:0015631">
    <property type="term" value="F:tubulin binding"/>
    <property type="evidence" value="ECO:0007669"/>
    <property type="project" value="InterPro"/>
</dbReference>
<dbReference type="HOGENOM" id="CLU_276028_0_0_1"/>
<feature type="compositionally biased region" description="Low complexity" evidence="2">
    <location>
        <begin position="690"/>
        <end position="700"/>
    </location>
</feature>
<dbReference type="Proteomes" id="UP000009168">
    <property type="component" value="Unassembled WGS sequence"/>
</dbReference>
<dbReference type="KEGG" id="tet:TTHERM_00992940"/>
<evidence type="ECO:0000313" key="3">
    <source>
        <dbReference type="EMBL" id="EAR83293.2"/>
    </source>
</evidence>
<dbReference type="GeneID" id="7825005"/>
<dbReference type="GO" id="GO:0001578">
    <property type="term" value="P:microtubule bundle formation"/>
    <property type="evidence" value="ECO:0007669"/>
    <property type="project" value="TreeGrafter"/>
</dbReference>
<feature type="compositionally biased region" description="Low complexity" evidence="2">
    <location>
        <begin position="939"/>
        <end position="950"/>
    </location>
</feature>
<proteinExistence type="inferred from homology"/>
<protein>
    <submittedName>
        <fullName evidence="3">Uncharacterized protein</fullName>
    </submittedName>
</protein>
<dbReference type="GO" id="GO:0005874">
    <property type="term" value="C:microtubule"/>
    <property type="evidence" value="ECO:0007669"/>
    <property type="project" value="TreeGrafter"/>
</dbReference>
<dbReference type="OrthoDB" id="311094at2759"/>
<dbReference type="AlphaFoldDB" id="Q22DA9"/>
<feature type="region of interest" description="Disordered" evidence="2">
    <location>
        <begin position="930"/>
        <end position="950"/>
    </location>
</feature>
<sequence length="1182" mass="137946">MIMEQDSQITNNIDNLQAYCELLKQQGYNEEEIGQIIQQELNDQQEAFLSDKNEYNQVDNLDANQQQAYQQNEEEQDYYQEQMKNNKENQFNQHLTSEHEFQRIRQYDQHNYLIQPHVEQDENEDYSPIFSSFSQQQQYSYNQKQNIKDEQEIYNQQNNNENCRIVLAEKNFTNIMNKMPSSNNIQQNQFEQIQRNQSSKQQIYNEPISRGSISISNSQKDDSIQQFALLTSNERQSEGGNSQNKQTYKNQQKNDINLKNAKPSLQQWPNQQQFKQNKIIQKSDENNFNNSTANFIRNSYQNKIGEYQKIQNKSRSKTPTKVQKQVKSMSQEEKQLVELKNKLRTVFTFYVSFGDRINVNYLKSNKFHKMMSDAQLKDNVILTQNRLDLMFVKENHNKHNMDFDTFLTLIAKIAILKFPQYTDAQALQMILQNHFLPLYDNIMAETDLGEDEVKFKEPIDEGPLFILKEITPVIQLIYQHYFPFEWKNRGNEAQVKQKSETAIFQFLKEYDICPNLITKSSAFLLFREILDTQIDNLCRNPQLTNLSGFLSEDQGQCFTFWKYAIYLIRIANVCYSNLFNQLEQPAEGANRTIAEKLAFLLERMELSAGFLNLDKKNLSHQSLIIKKKVLNRMLSNGSIIGSCQISSLNSQLAFNNNIGGQYSLNLQQPSNNSNNVTDTLSNLQTNQENSSVQSQTSSRVTRSRSDLRLRQSANGLTEMQQQCVRNYSPMGFTNYSQKLNEQQRQVMIAHIQNMQNYKLFKNPLGLADIQCVENIQLIDQFSDRLLTIFQSYCSFGDAMNTQWMKSSKYTKLMREANIININTIQNQGSVMQNQNSLQACSEDNNRYLTGCDIDLIFIKASKKRSAQTFNQASQSDLNKQDTIKQQQRLDFEQFLVSLEMVAQKLYKEISLQEGLSQLLQNNILPVLEREVNSNDNKKNNSSSISKSVHSSTQNEHVSILMEILKDQEIVELLGMIHKTMMVYFKYYSQNKNTIDFDKFVKFCKDFGIFPDIIPKSRLLKIFNTLAQIYNTTEMAQIQLQNSSNYNEKPVIDQHLFIEAIALCAFEVPYSDPQPNEIEKICYLVERMNQSGGQIFIQKQIGHTRSQSSSSVSWDIIQPIRKKYPHLFNSNNYSQFNTQNQLSYQNGLINSQISQIYQPQNSMQKANMFDDIMKRNLKIQNQN</sequence>
<feature type="region of interest" description="Disordered" evidence="2">
    <location>
        <begin position="685"/>
        <end position="705"/>
    </location>
</feature>
<dbReference type="GO" id="GO:0032273">
    <property type="term" value="P:positive regulation of protein polymerization"/>
    <property type="evidence" value="ECO:0007669"/>
    <property type="project" value="TreeGrafter"/>
</dbReference>
<dbReference type="PANTHER" id="PTHR12932:SF9">
    <property type="entry name" value="TUBULIN POLYMERIZATION-PROMOTING PROTEIN HOMOLOG"/>
    <property type="match status" value="1"/>
</dbReference>
<dbReference type="EMBL" id="GG662439">
    <property type="protein sequence ID" value="EAR83293.2"/>
    <property type="molecule type" value="Genomic_DNA"/>
</dbReference>
<reference evidence="4" key="1">
    <citation type="journal article" date="2006" name="PLoS Biol.">
        <title>Macronuclear genome sequence of the ciliate Tetrahymena thermophila, a model eukaryote.</title>
        <authorList>
            <person name="Eisen J.A."/>
            <person name="Coyne R.S."/>
            <person name="Wu M."/>
            <person name="Wu D."/>
            <person name="Thiagarajan M."/>
            <person name="Wortman J.R."/>
            <person name="Badger J.H."/>
            <person name="Ren Q."/>
            <person name="Amedeo P."/>
            <person name="Jones K.M."/>
            <person name="Tallon L.J."/>
            <person name="Delcher A.L."/>
            <person name="Salzberg S.L."/>
            <person name="Silva J.C."/>
            <person name="Haas B.J."/>
            <person name="Majoros W.H."/>
            <person name="Farzad M."/>
            <person name="Carlton J.M."/>
            <person name="Smith R.K. Jr."/>
            <person name="Garg J."/>
            <person name="Pearlman R.E."/>
            <person name="Karrer K.M."/>
            <person name="Sun L."/>
            <person name="Manning G."/>
            <person name="Elde N.C."/>
            <person name="Turkewitz A.P."/>
            <person name="Asai D.J."/>
            <person name="Wilkes D.E."/>
            <person name="Wang Y."/>
            <person name="Cai H."/>
            <person name="Collins K."/>
            <person name="Stewart B.A."/>
            <person name="Lee S.R."/>
            <person name="Wilamowska K."/>
            <person name="Weinberg Z."/>
            <person name="Ruzzo W.L."/>
            <person name="Wloga D."/>
            <person name="Gaertig J."/>
            <person name="Frankel J."/>
            <person name="Tsao C.-C."/>
            <person name="Gorovsky M.A."/>
            <person name="Keeling P.J."/>
            <person name="Waller R.F."/>
            <person name="Patron N.J."/>
            <person name="Cherry J.M."/>
            <person name="Stover N.A."/>
            <person name="Krieger C.J."/>
            <person name="del Toro C."/>
            <person name="Ryder H.F."/>
            <person name="Williamson S.C."/>
            <person name="Barbeau R.A."/>
            <person name="Hamilton E.P."/>
            <person name="Orias E."/>
        </authorList>
    </citation>
    <scope>NUCLEOTIDE SEQUENCE [LARGE SCALE GENOMIC DNA]</scope>
    <source>
        <strain evidence="4">SB210</strain>
    </source>
</reference>
<dbReference type="SUPFAM" id="SSF47473">
    <property type="entry name" value="EF-hand"/>
    <property type="match status" value="2"/>
</dbReference>